<dbReference type="GO" id="GO:0006355">
    <property type="term" value="P:regulation of DNA-templated transcription"/>
    <property type="evidence" value="ECO:0007669"/>
    <property type="project" value="InterPro"/>
</dbReference>
<evidence type="ECO:0000313" key="2">
    <source>
        <dbReference type="Proteomes" id="UP000183047"/>
    </source>
</evidence>
<sequence>MMSATLVKDTNFNMRMNKQKKTSLEELYGNLGMTLAEAVNIFFEKSLMEGGIPFDVKISKYNEDTISAMKEAKDIMSGKVEAKAYSSAKELFDELDAE</sequence>
<dbReference type="Proteomes" id="UP000183047">
    <property type="component" value="Unassembled WGS sequence"/>
</dbReference>
<organism evidence="1 2">
    <name type="scientific">Butyrivibrio hungatei</name>
    <dbReference type="NCBI Taxonomy" id="185008"/>
    <lineage>
        <taxon>Bacteria</taxon>
        <taxon>Bacillati</taxon>
        <taxon>Bacillota</taxon>
        <taxon>Clostridia</taxon>
        <taxon>Lachnospirales</taxon>
        <taxon>Lachnospiraceae</taxon>
        <taxon>Butyrivibrio</taxon>
    </lineage>
</organism>
<reference evidence="2" key="1">
    <citation type="submission" date="2016-10" db="EMBL/GenBank/DDBJ databases">
        <authorList>
            <person name="Varghese N."/>
            <person name="Submissions S."/>
        </authorList>
    </citation>
    <scope>NUCLEOTIDE SEQUENCE [LARGE SCALE GENOMIC DNA]</scope>
    <source>
        <strain evidence="2">XBD2006</strain>
    </source>
</reference>
<dbReference type="InterPro" id="IPR007337">
    <property type="entry name" value="RelB/DinJ"/>
</dbReference>
<proteinExistence type="predicted"/>
<evidence type="ECO:0000313" key="1">
    <source>
        <dbReference type="EMBL" id="SCX74850.1"/>
    </source>
</evidence>
<dbReference type="Pfam" id="PF04221">
    <property type="entry name" value="RelB"/>
    <property type="match status" value="1"/>
</dbReference>
<dbReference type="EMBL" id="FMUR01000003">
    <property type="protein sequence ID" value="SCX74850.1"/>
    <property type="molecule type" value="Genomic_DNA"/>
</dbReference>
<gene>
    <name evidence="1" type="ORF">SAMN02910451_00020</name>
</gene>
<dbReference type="Gene3D" id="1.10.1220.10">
    <property type="entry name" value="Met repressor-like"/>
    <property type="match status" value="1"/>
</dbReference>
<dbReference type="NCBIfam" id="TIGR02384">
    <property type="entry name" value="RelB_DinJ"/>
    <property type="match status" value="1"/>
</dbReference>
<dbReference type="InterPro" id="IPR013321">
    <property type="entry name" value="Arc_rbn_hlx_hlx"/>
</dbReference>
<dbReference type="AlphaFoldDB" id="A0A1G5AAE7"/>
<accession>A0A1G5AAE7</accession>
<name>A0A1G5AAE7_9FIRM</name>
<protein>
    <submittedName>
        <fullName evidence="1">DNA-damage-inducible protein J</fullName>
    </submittedName>
</protein>
<keyword evidence="2" id="KW-1185">Reference proteome</keyword>